<dbReference type="EMBL" id="JAGYWB010000011">
    <property type="protein sequence ID" value="KAI0503991.1"/>
    <property type="molecule type" value="Genomic_DNA"/>
</dbReference>
<feature type="region of interest" description="Disordered" evidence="1">
    <location>
        <begin position="1"/>
        <end position="46"/>
    </location>
</feature>
<accession>A0A8T3B4J5</accession>
<dbReference type="Proteomes" id="UP000829196">
    <property type="component" value="Unassembled WGS sequence"/>
</dbReference>
<proteinExistence type="predicted"/>
<name>A0A8T3B4J5_DENNO</name>
<sequence>MPLQKTINRALILHKKGLKQEERRRREEEEKGKGESSPPRPPPEFFPPLEYVGTLRDIRENAGILPNFHVMLKFFPINDRVPS</sequence>
<evidence type="ECO:0000313" key="2">
    <source>
        <dbReference type="EMBL" id="KAI0503991.1"/>
    </source>
</evidence>
<reference evidence="2" key="1">
    <citation type="journal article" date="2022" name="Front. Genet.">
        <title>Chromosome-Scale Assembly of the Dendrobium nobile Genome Provides Insights Into the Molecular Mechanism of the Biosynthesis of the Medicinal Active Ingredient of Dendrobium.</title>
        <authorList>
            <person name="Xu Q."/>
            <person name="Niu S.-C."/>
            <person name="Li K.-L."/>
            <person name="Zheng P.-J."/>
            <person name="Zhang X.-J."/>
            <person name="Jia Y."/>
            <person name="Liu Y."/>
            <person name="Niu Y.-X."/>
            <person name="Yu L.-H."/>
            <person name="Chen D.-F."/>
            <person name="Zhang G.-Q."/>
        </authorList>
    </citation>
    <scope>NUCLEOTIDE SEQUENCE</scope>
    <source>
        <tissue evidence="2">Leaf</tissue>
    </source>
</reference>
<protein>
    <submittedName>
        <fullName evidence="2">Uncharacterized protein</fullName>
    </submittedName>
</protein>
<gene>
    <name evidence="2" type="ORF">KFK09_014938</name>
</gene>
<comment type="caution">
    <text evidence="2">The sequence shown here is derived from an EMBL/GenBank/DDBJ whole genome shotgun (WGS) entry which is preliminary data.</text>
</comment>
<evidence type="ECO:0000256" key="1">
    <source>
        <dbReference type="SAM" id="MobiDB-lite"/>
    </source>
</evidence>
<dbReference type="AlphaFoldDB" id="A0A8T3B4J5"/>
<feature type="compositionally biased region" description="Basic and acidic residues" evidence="1">
    <location>
        <begin position="18"/>
        <end position="34"/>
    </location>
</feature>
<dbReference type="SMR" id="A0A8T3B4J5"/>
<evidence type="ECO:0000313" key="3">
    <source>
        <dbReference type="Proteomes" id="UP000829196"/>
    </source>
</evidence>
<organism evidence="2 3">
    <name type="scientific">Dendrobium nobile</name>
    <name type="common">Orchid</name>
    <dbReference type="NCBI Taxonomy" id="94219"/>
    <lineage>
        <taxon>Eukaryota</taxon>
        <taxon>Viridiplantae</taxon>
        <taxon>Streptophyta</taxon>
        <taxon>Embryophyta</taxon>
        <taxon>Tracheophyta</taxon>
        <taxon>Spermatophyta</taxon>
        <taxon>Magnoliopsida</taxon>
        <taxon>Liliopsida</taxon>
        <taxon>Asparagales</taxon>
        <taxon>Orchidaceae</taxon>
        <taxon>Epidendroideae</taxon>
        <taxon>Malaxideae</taxon>
        <taxon>Dendrobiinae</taxon>
        <taxon>Dendrobium</taxon>
    </lineage>
</organism>
<keyword evidence="3" id="KW-1185">Reference proteome</keyword>